<reference evidence="2" key="1">
    <citation type="journal article" date="2021" name="Curr. Microbiol.">
        <title>Complete genome of nocamycin-producing strain Saccharothrix syringae NRRL B-16468 reveals the biosynthetic potential for secondary metabolites.</title>
        <authorList>
            <person name="Mo X."/>
            <person name="Yang S."/>
        </authorList>
    </citation>
    <scope>NUCLEOTIDE SEQUENCE [LARGE SCALE GENOMIC DNA]</scope>
    <source>
        <strain evidence="2">ATCC 51364 / DSM 43886 / JCM 6844 / KCTC 9398 / NBRC 14523 / NRRL B-16468 / INA 2240</strain>
    </source>
</reference>
<dbReference type="Proteomes" id="UP000325787">
    <property type="component" value="Chromosome"/>
</dbReference>
<dbReference type="OrthoDB" id="3694594at2"/>
<protein>
    <submittedName>
        <fullName evidence="1">WXG100 family type VII secretion target</fullName>
    </submittedName>
</protein>
<name>A0A5Q0H7E3_SACSY</name>
<dbReference type="SUPFAM" id="SSF140453">
    <property type="entry name" value="EsxAB dimer-like"/>
    <property type="match status" value="1"/>
</dbReference>
<evidence type="ECO:0000313" key="2">
    <source>
        <dbReference type="Proteomes" id="UP000325787"/>
    </source>
</evidence>
<dbReference type="InterPro" id="IPR036689">
    <property type="entry name" value="ESAT-6-like_sf"/>
</dbReference>
<dbReference type="AlphaFoldDB" id="A0A5Q0H7E3"/>
<dbReference type="EMBL" id="CP034550">
    <property type="protein sequence ID" value="QFZ22121.1"/>
    <property type="molecule type" value="Genomic_DNA"/>
</dbReference>
<proteinExistence type="predicted"/>
<dbReference type="RefSeq" id="WP_033427870.1">
    <property type="nucleotide sequence ID" value="NZ_CP034550.1"/>
</dbReference>
<organism evidence="1 2">
    <name type="scientific">Saccharothrix syringae</name>
    <name type="common">Nocardiopsis syringae</name>
    <dbReference type="NCBI Taxonomy" id="103733"/>
    <lineage>
        <taxon>Bacteria</taxon>
        <taxon>Bacillati</taxon>
        <taxon>Actinomycetota</taxon>
        <taxon>Actinomycetes</taxon>
        <taxon>Pseudonocardiales</taxon>
        <taxon>Pseudonocardiaceae</taxon>
        <taxon>Saccharothrix</taxon>
    </lineage>
</organism>
<gene>
    <name evidence="1" type="ORF">EKG83_36140</name>
</gene>
<dbReference type="KEGG" id="ssyi:EKG83_36140"/>
<sequence length="88" mass="9350">MSGGYQVDPDVLTAFAARLDETADEVRAVASTLDDPVGDLGPEGVTEAVDRLMGEWARALRGAGLDEVADGLRAAVGDYRDADEWRRG</sequence>
<keyword evidence="2" id="KW-1185">Reference proteome</keyword>
<evidence type="ECO:0000313" key="1">
    <source>
        <dbReference type="EMBL" id="QFZ22121.1"/>
    </source>
</evidence>
<accession>A0A5Q0H7E3</accession>